<keyword evidence="8" id="KW-0413">Isomerase</keyword>
<dbReference type="InterPro" id="IPR016136">
    <property type="entry name" value="DNA_helicase_N/primase_C"/>
</dbReference>
<proteinExistence type="inferred from homology"/>
<evidence type="ECO:0000256" key="9">
    <source>
        <dbReference type="ARBA" id="ARBA00044969"/>
    </source>
</evidence>
<dbReference type="SUPFAM" id="SSF48024">
    <property type="entry name" value="N-terminal domain of DnaB helicase"/>
    <property type="match status" value="1"/>
</dbReference>
<dbReference type="PANTHER" id="PTHR30153">
    <property type="entry name" value="REPLICATIVE DNA HELICASE DNAB"/>
    <property type="match status" value="1"/>
</dbReference>
<dbReference type="Gene3D" id="1.10.860.10">
    <property type="entry name" value="DNAb Helicase, Chain A"/>
    <property type="match status" value="1"/>
</dbReference>
<dbReference type="InterPro" id="IPR027417">
    <property type="entry name" value="P-loop_NTPase"/>
</dbReference>
<evidence type="ECO:0000256" key="4">
    <source>
        <dbReference type="ARBA" id="ARBA00022801"/>
    </source>
</evidence>
<evidence type="ECO:0000256" key="2">
    <source>
        <dbReference type="ARBA" id="ARBA00022705"/>
    </source>
</evidence>
<dbReference type="Pfam" id="PF00772">
    <property type="entry name" value="DnaB"/>
    <property type="match status" value="1"/>
</dbReference>
<evidence type="ECO:0000259" key="11">
    <source>
        <dbReference type="PROSITE" id="PS51199"/>
    </source>
</evidence>
<keyword evidence="3" id="KW-0547">Nucleotide-binding</keyword>
<dbReference type="SUPFAM" id="SSF52540">
    <property type="entry name" value="P-loop containing nucleoside triphosphate hydrolases"/>
    <property type="match status" value="1"/>
</dbReference>
<keyword evidence="7" id="KW-0238">DNA-binding</keyword>
<evidence type="ECO:0000256" key="7">
    <source>
        <dbReference type="ARBA" id="ARBA00023125"/>
    </source>
</evidence>
<evidence type="ECO:0000313" key="12">
    <source>
        <dbReference type="EMBL" id="QJA57727.1"/>
    </source>
</evidence>
<protein>
    <recommendedName>
        <fullName evidence="9">DNA 5'-3' helicase</fullName>
        <ecNumber evidence="9">5.6.2.3</ecNumber>
    </recommendedName>
</protein>
<evidence type="ECO:0000256" key="8">
    <source>
        <dbReference type="ARBA" id="ARBA00023235"/>
    </source>
</evidence>
<dbReference type="InterPro" id="IPR007694">
    <property type="entry name" value="DNA_helicase_DnaB-like_C"/>
</dbReference>
<accession>A0A6M3IL09</accession>
<keyword evidence="2" id="KW-0235">DNA replication</keyword>
<dbReference type="EC" id="5.6.2.3" evidence="9"/>
<dbReference type="PANTHER" id="PTHR30153:SF2">
    <property type="entry name" value="REPLICATIVE DNA HELICASE"/>
    <property type="match status" value="1"/>
</dbReference>
<evidence type="ECO:0000256" key="3">
    <source>
        <dbReference type="ARBA" id="ARBA00022741"/>
    </source>
</evidence>
<evidence type="ECO:0000256" key="1">
    <source>
        <dbReference type="ARBA" id="ARBA00008428"/>
    </source>
</evidence>
<feature type="domain" description="SF4 helicase" evidence="11">
    <location>
        <begin position="178"/>
        <end position="392"/>
    </location>
</feature>
<keyword evidence="4" id="KW-0378">Hydrolase</keyword>
<dbReference type="AlphaFoldDB" id="A0A6M3IL09"/>
<gene>
    <name evidence="12" type="ORF">MM415B01579_0025</name>
</gene>
<reference evidence="12" key="1">
    <citation type="submission" date="2020-03" db="EMBL/GenBank/DDBJ databases">
        <title>The deep terrestrial virosphere.</title>
        <authorList>
            <person name="Holmfeldt K."/>
            <person name="Nilsson E."/>
            <person name="Simone D."/>
            <person name="Lopez-Fernandez M."/>
            <person name="Wu X."/>
            <person name="de Brujin I."/>
            <person name="Lundin D."/>
            <person name="Andersson A."/>
            <person name="Bertilsson S."/>
            <person name="Dopson M."/>
        </authorList>
    </citation>
    <scope>NUCLEOTIDE SEQUENCE</scope>
    <source>
        <strain evidence="12">MM415B01579</strain>
    </source>
</reference>
<dbReference type="Gene3D" id="3.40.50.300">
    <property type="entry name" value="P-loop containing nucleotide triphosphate hydrolases"/>
    <property type="match status" value="1"/>
</dbReference>
<sequence length="492" mass="55541">MNLSDVGSERAILSAVFQHGEDALIDINDIISSKTFTIDSNQLLYTCLVEALQTNKSIDLTAVITTAERLKIADRIINSKQDREFIRSLLNFPIKLENVRGYARRLAKLELARKAQRKHKEAHDNLEGISGNESVDQILAISENAIFDLIQEINQSKEGQPQLISENSDEILQDLIDNPVDMAGLPTPWPIYNTMIGGGLRRGGVNLIASRPGIGKSNLGKELALHFSLGFSKPIPTLILDTEMQKSDQLFRSLASLSDTEINLIETGQFGQDEGTKKRVFEANEKLKNTKIFHEDVSGKLFEEILSIIRRWIVKEVKYDENGNTNDCLIIYDYFKLMSPDSMKDMQEYQALGFQISRLSDFSKEYNFPCMAFVQLNRDGNTKETNDILAQSDRLLWLAHSVAIFKPLTAVEEMNNNANRKMIILKARFGCGATQMEYGKDYINMKFEGNKGKIEELNLKSQEDINRTINEQGFGENEVRSGEDLAENHGTN</sequence>
<dbReference type="InterPro" id="IPR007693">
    <property type="entry name" value="DNA_helicase_DnaB-like_N"/>
</dbReference>
<dbReference type="GO" id="GO:0016787">
    <property type="term" value="F:hydrolase activity"/>
    <property type="evidence" value="ECO:0007669"/>
    <property type="project" value="UniProtKB-KW"/>
</dbReference>
<keyword evidence="6" id="KW-0067">ATP-binding</keyword>
<dbReference type="EMBL" id="MT141288">
    <property type="protein sequence ID" value="QJA57727.1"/>
    <property type="molecule type" value="Genomic_DNA"/>
</dbReference>
<organism evidence="12">
    <name type="scientific">viral metagenome</name>
    <dbReference type="NCBI Taxonomy" id="1070528"/>
    <lineage>
        <taxon>unclassified sequences</taxon>
        <taxon>metagenomes</taxon>
        <taxon>organismal metagenomes</taxon>
    </lineage>
</organism>
<evidence type="ECO:0000256" key="10">
    <source>
        <dbReference type="ARBA" id="ARBA00048954"/>
    </source>
</evidence>
<evidence type="ECO:0000256" key="5">
    <source>
        <dbReference type="ARBA" id="ARBA00022806"/>
    </source>
</evidence>
<evidence type="ECO:0000256" key="6">
    <source>
        <dbReference type="ARBA" id="ARBA00022840"/>
    </source>
</evidence>
<dbReference type="PROSITE" id="PS51199">
    <property type="entry name" value="SF4_HELICASE"/>
    <property type="match status" value="1"/>
</dbReference>
<dbReference type="GO" id="GO:0005829">
    <property type="term" value="C:cytosol"/>
    <property type="evidence" value="ECO:0007669"/>
    <property type="project" value="TreeGrafter"/>
</dbReference>
<dbReference type="GO" id="GO:0005524">
    <property type="term" value="F:ATP binding"/>
    <property type="evidence" value="ECO:0007669"/>
    <property type="project" value="UniProtKB-KW"/>
</dbReference>
<name>A0A6M3IL09_9ZZZZ</name>
<dbReference type="GO" id="GO:0043139">
    <property type="term" value="F:5'-3' DNA helicase activity"/>
    <property type="evidence" value="ECO:0007669"/>
    <property type="project" value="UniProtKB-EC"/>
</dbReference>
<comment type="catalytic activity">
    <reaction evidence="10">
        <text>ATP + H2O = ADP + phosphate + H(+)</text>
        <dbReference type="Rhea" id="RHEA:13065"/>
        <dbReference type="ChEBI" id="CHEBI:15377"/>
        <dbReference type="ChEBI" id="CHEBI:15378"/>
        <dbReference type="ChEBI" id="CHEBI:30616"/>
        <dbReference type="ChEBI" id="CHEBI:43474"/>
        <dbReference type="ChEBI" id="CHEBI:456216"/>
        <dbReference type="EC" id="5.6.2.3"/>
    </reaction>
</comment>
<comment type="similarity">
    <text evidence="1">Belongs to the helicase family. DnaB subfamily.</text>
</comment>
<dbReference type="Pfam" id="PF03796">
    <property type="entry name" value="DnaB_C"/>
    <property type="match status" value="1"/>
</dbReference>
<dbReference type="GO" id="GO:0006260">
    <property type="term" value="P:DNA replication"/>
    <property type="evidence" value="ECO:0007669"/>
    <property type="project" value="UniProtKB-KW"/>
</dbReference>
<dbReference type="InterPro" id="IPR036185">
    <property type="entry name" value="DNA_heli_DnaB-like_N_sf"/>
</dbReference>
<keyword evidence="5 12" id="KW-0347">Helicase</keyword>
<dbReference type="GO" id="GO:0003677">
    <property type="term" value="F:DNA binding"/>
    <property type="evidence" value="ECO:0007669"/>
    <property type="project" value="UniProtKB-KW"/>
</dbReference>